<organism evidence="3">
    <name type="scientific">Echinostoma caproni</name>
    <dbReference type="NCBI Taxonomy" id="27848"/>
    <lineage>
        <taxon>Eukaryota</taxon>
        <taxon>Metazoa</taxon>
        <taxon>Spiralia</taxon>
        <taxon>Lophotrochozoa</taxon>
        <taxon>Platyhelminthes</taxon>
        <taxon>Trematoda</taxon>
        <taxon>Digenea</taxon>
        <taxon>Plagiorchiida</taxon>
        <taxon>Echinostomata</taxon>
        <taxon>Echinostomatoidea</taxon>
        <taxon>Echinostomatidae</taxon>
        <taxon>Echinostoma</taxon>
    </lineage>
</organism>
<dbReference type="OrthoDB" id="128536at2759"/>
<accession>A0A183B620</accession>
<dbReference type="WBParaSite" id="ECPE_0001469501-mRNA-1">
    <property type="protein sequence ID" value="ECPE_0001469501-mRNA-1"/>
    <property type="gene ID" value="ECPE_0001469501"/>
</dbReference>
<proteinExistence type="predicted"/>
<dbReference type="Proteomes" id="UP000272942">
    <property type="component" value="Unassembled WGS sequence"/>
</dbReference>
<reference evidence="3" key="1">
    <citation type="submission" date="2016-06" db="UniProtKB">
        <authorList>
            <consortium name="WormBaseParasite"/>
        </authorList>
    </citation>
    <scope>IDENTIFICATION</scope>
</reference>
<evidence type="ECO:0000313" key="1">
    <source>
        <dbReference type="EMBL" id="VDP91927.1"/>
    </source>
</evidence>
<name>A0A183B620_9TREM</name>
<reference evidence="1 2" key="2">
    <citation type="submission" date="2018-11" db="EMBL/GenBank/DDBJ databases">
        <authorList>
            <consortium name="Pathogen Informatics"/>
        </authorList>
    </citation>
    <scope>NUCLEOTIDE SEQUENCE [LARGE SCALE GENOMIC DNA]</scope>
    <source>
        <strain evidence="1 2">Egypt</strain>
    </source>
</reference>
<dbReference type="EMBL" id="UZAN01058158">
    <property type="protein sequence ID" value="VDP91927.1"/>
    <property type="molecule type" value="Genomic_DNA"/>
</dbReference>
<protein>
    <submittedName>
        <fullName evidence="3">Ribonuclease P protein subunit p21</fullName>
    </submittedName>
</protein>
<gene>
    <name evidence="1" type="ORF">ECPE_LOCUS14655</name>
</gene>
<evidence type="ECO:0000313" key="2">
    <source>
        <dbReference type="Proteomes" id="UP000272942"/>
    </source>
</evidence>
<dbReference type="AlphaFoldDB" id="A0A183B620"/>
<keyword evidence="2" id="KW-1185">Reference proteome</keyword>
<sequence>MLIAHNEWSSVDLTCMAIQQSLCRNALRQLVTLGEKSHTRLAPLLRRTVCQKCHTLLACPKGTKLRFRSQRMRCWCAFCGTTQTTIVDKNRAWNPSYPELFLAASSEEDCRGDKSDQN</sequence>
<evidence type="ECO:0000313" key="3">
    <source>
        <dbReference type="WBParaSite" id="ECPE_0001469501-mRNA-1"/>
    </source>
</evidence>